<gene>
    <name evidence="4" type="ORF">B0I24_10953</name>
</gene>
<dbReference type="InterPro" id="IPR052521">
    <property type="entry name" value="Cell_div_SPOR-domain"/>
</dbReference>
<keyword evidence="2" id="KW-0472">Membrane</keyword>
<feature type="region of interest" description="Disordered" evidence="1">
    <location>
        <begin position="1"/>
        <end position="40"/>
    </location>
</feature>
<dbReference type="GO" id="GO:0042834">
    <property type="term" value="F:peptidoglycan binding"/>
    <property type="evidence" value="ECO:0007669"/>
    <property type="project" value="InterPro"/>
</dbReference>
<feature type="transmembrane region" description="Helical" evidence="2">
    <location>
        <begin position="42"/>
        <end position="62"/>
    </location>
</feature>
<dbReference type="SUPFAM" id="SSF110997">
    <property type="entry name" value="Sporulation related repeat"/>
    <property type="match status" value="1"/>
</dbReference>
<proteinExistence type="predicted"/>
<evidence type="ECO:0000256" key="1">
    <source>
        <dbReference type="SAM" id="MobiDB-lite"/>
    </source>
</evidence>
<dbReference type="Proteomes" id="UP000249203">
    <property type="component" value="Unassembled WGS sequence"/>
</dbReference>
<evidence type="ECO:0000256" key="2">
    <source>
        <dbReference type="SAM" id="Phobius"/>
    </source>
</evidence>
<name>A0A327WU38_9GAMM</name>
<evidence type="ECO:0000313" key="4">
    <source>
        <dbReference type="EMBL" id="RAJ96372.1"/>
    </source>
</evidence>
<feature type="region of interest" description="Disordered" evidence="1">
    <location>
        <begin position="72"/>
        <end position="93"/>
    </location>
</feature>
<accession>A0A327WU38</accession>
<evidence type="ECO:0000259" key="3">
    <source>
        <dbReference type="PROSITE" id="PS51724"/>
    </source>
</evidence>
<feature type="compositionally biased region" description="Low complexity" evidence="1">
    <location>
        <begin position="78"/>
        <end position="93"/>
    </location>
</feature>
<keyword evidence="2" id="KW-0812">Transmembrane</keyword>
<dbReference type="PANTHER" id="PTHR38687:SF2">
    <property type="entry name" value="CELL DIVISION PROTEIN FTSN"/>
    <property type="match status" value="1"/>
</dbReference>
<comment type="caution">
    <text evidence="4">The sequence shown here is derived from an EMBL/GenBank/DDBJ whole genome shotgun (WGS) entry which is preliminary data.</text>
</comment>
<reference evidence="4 5" key="1">
    <citation type="submission" date="2018-06" db="EMBL/GenBank/DDBJ databases">
        <title>Genomic Encyclopedia of Type Strains, Phase III (KMG-III): the genomes of soil and plant-associated and newly described type strains.</title>
        <authorList>
            <person name="Whitman W."/>
        </authorList>
    </citation>
    <scope>NUCLEOTIDE SEQUENCE [LARGE SCALE GENOMIC DNA]</scope>
    <source>
        <strain evidence="4 5">CGMCC 1.15366</strain>
    </source>
</reference>
<feature type="domain" description="SPOR" evidence="3">
    <location>
        <begin position="125"/>
        <end position="205"/>
    </location>
</feature>
<protein>
    <submittedName>
        <fullName evidence="4">Sporulation related protein</fullName>
    </submittedName>
</protein>
<dbReference type="PROSITE" id="PS51724">
    <property type="entry name" value="SPOR"/>
    <property type="match status" value="1"/>
</dbReference>
<dbReference type="PANTHER" id="PTHR38687">
    <property type="entry name" value="CELL DIVISION PROTEIN DEDD-RELATED"/>
    <property type="match status" value="1"/>
</dbReference>
<organism evidence="4 5">
    <name type="scientific">Aliidiomarina maris</name>
    <dbReference type="NCBI Taxonomy" id="531312"/>
    <lineage>
        <taxon>Bacteria</taxon>
        <taxon>Pseudomonadati</taxon>
        <taxon>Pseudomonadota</taxon>
        <taxon>Gammaproteobacteria</taxon>
        <taxon>Alteromonadales</taxon>
        <taxon>Idiomarinaceae</taxon>
        <taxon>Aliidiomarina</taxon>
    </lineage>
</organism>
<dbReference type="Pfam" id="PF05036">
    <property type="entry name" value="SPOR"/>
    <property type="match status" value="1"/>
</dbReference>
<feature type="compositionally biased region" description="Basic residues" evidence="1">
    <location>
        <begin position="10"/>
        <end position="23"/>
    </location>
</feature>
<dbReference type="EMBL" id="QLMD01000009">
    <property type="protein sequence ID" value="RAJ96372.1"/>
    <property type="molecule type" value="Genomic_DNA"/>
</dbReference>
<dbReference type="Gene3D" id="3.30.70.1070">
    <property type="entry name" value="Sporulation related repeat"/>
    <property type="match status" value="1"/>
</dbReference>
<sequence>MPVDYADKKPKPKRKSPQRRTTKPRSGAARGRGKPPANKPPLRVLALAVAIVALFVLGLVWLKKGQEPKGPDSPIIFTEQTQTQPSAQQAAPQATLDALPDAPQERWQYIQELENHTVEVAVPEREEARRRLMQCGSFRREGDAQELRARIAMAGYESQVRRTESSQHGVWFRVILGPFDGLRPAQTVNNQLRRNNIHGCQIWYWNLD</sequence>
<dbReference type="AlphaFoldDB" id="A0A327WU38"/>
<keyword evidence="2" id="KW-1133">Transmembrane helix</keyword>
<dbReference type="InterPro" id="IPR036680">
    <property type="entry name" value="SPOR-like_sf"/>
</dbReference>
<dbReference type="InterPro" id="IPR007730">
    <property type="entry name" value="SPOR-like_dom"/>
</dbReference>
<evidence type="ECO:0000313" key="5">
    <source>
        <dbReference type="Proteomes" id="UP000249203"/>
    </source>
</evidence>
<dbReference type="RefSeq" id="WP_241974120.1">
    <property type="nucleotide sequence ID" value="NZ_PIPK01000009.1"/>
</dbReference>